<organism evidence="1 2">
    <name type="scientific">Corynebacterium pelargi</name>
    <dbReference type="NCBI Taxonomy" id="1471400"/>
    <lineage>
        <taxon>Bacteria</taxon>
        <taxon>Bacillati</taxon>
        <taxon>Actinomycetota</taxon>
        <taxon>Actinomycetes</taxon>
        <taxon>Mycobacteriales</taxon>
        <taxon>Corynebacteriaceae</taxon>
        <taxon>Corynebacterium</taxon>
    </lineage>
</organism>
<accession>A0A410WAL8</accession>
<dbReference type="EMBL" id="CP035299">
    <property type="protein sequence ID" value="QAU52997.1"/>
    <property type="molecule type" value="Genomic_DNA"/>
</dbReference>
<gene>
    <name evidence="1" type="ORF">CPELA_08710</name>
</gene>
<evidence type="ECO:0000313" key="1">
    <source>
        <dbReference type="EMBL" id="QAU52997.1"/>
    </source>
</evidence>
<name>A0A410WAL8_9CORY</name>
<protein>
    <submittedName>
        <fullName evidence="1">Uncharacterized protein</fullName>
    </submittedName>
</protein>
<dbReference type="Proteomes" id="UP000288929">
    <property type="component" value="Chromosome"/>
</dbReference>
<sequence>MGEIQKEQCVQEAVVFEHKYFGTPPLLQNAFLAQILQPTQRTRKPPRQRCGWKAGAVEKLAATSGNQ</sequence>
<evidence type="ECO:0000313" key="2">
    <source>
        <dbReference type="Proteomes" id="UP000288929"/>
    </source>
</evidence>
<keyword evidence="2" id="KW-1185">Reference proteome</keyword>
<reference evidence="1 2" key="1">
    <citation type="submission" date="2019-01" db="EMBL/GenBank/DDBJ databases">
        <authorList>
            <person name="Ruckert C."/>
            <person name="Busche T."/>
            <person name="Kalinowski J."/>
        </authorList>
    </citation>
    <scope>NUCLEOTIDE SEQUENCE [LARGE SCALE GENOMIC DNA]</scope>
    <source>
        <strain evidence="1 2">136/3</strain>
    </source>
</reference>
<dbReference type="AlphaFoldDB" id="A0A410WAL8"/>
<proteinExistence type="predicted"/>
<dbReference type="KEGG" id="cpeg:CPELA_08710"/>